<name>A0AAD5QUL3_PARTN</name>
<dbReference type="EMBL" id="JAHQIW010005261">
    <property type="protein sequence ID" value="KAJ1365413.1"/>
    <property type="molecule type" value="Genomic_DNA"/>
</dbReference>
<evidence type="ECO:0000313" key="3">
    <source>
        <dbReference type="Proteomes" id="UP001196413"/>
    </source>
</evidence>
<accession>A0AAD5QUL3</accession>
<evidence type="ECO:0000256" key="1">
    <source>
        <dbReference type="SAM" id="MobiDB-lite"/>
    </source>
</evidence>
<keyword evidence="3" id="KW-1185">Reference proteome</keyword>
<protein>
    <submittedName>
        <fullName evidence="2">Uncharacterized protein</fullName>
    </submittedName>
</protein>
<proteinExistence type="predicted"/>
<sequence length="191" mass="21406">MMPQNCLIVSNTVTAVCIKKDLTCDPSKTDEIAASPAKHLSILGTLSTDKDFTHLNMESDVESEVKELQTGVESLLRDSDEEDLYEDSDDSWEEDLVFANITSEDSDSDAEQENTQSNARTATGWSCSVVSPTRELSDRGHGGAQILALLQRDSSGICELFMRDVWELFVDHTNLYFHQKRKDGKIQRLKK</sequence>
<gene>
    <name evidence="2" type="ORF">KIN20_025704</name>
</gene>
<dbReference type="Proteomes" id="UP001196413">
    <property type="component" value="Unassembled WGS sequence"/>
</dbReference>
<organism evidence="2 3">
    <name type="scientific">Parelaphostrongylus tenuis</name>
    <name type="common">Meningeal worm</name>
    <dbReference type="NCBI Taxonomy" id="148309"/>
    <lineage>
        <taxon>Eukaryota</taxon>
        <taxon>Metazoa</taxon>
        <taxon>Ecdysozoa</taxon>
        <taxon>Nematoda</taxon>
        <taxon>Chromadorea</taxon>
        <taxon>Rhabditida</taxon>
        <taxon>Rhabditina</taxon>
        <taxon>Rhabditomorpha</taxon>
        <taxon>Strongyloidea</taxon>
        <taxon>Metastrongylidae</taxon>
        <taxon>Parelaphostrongylus</taxon>
    </lineage>
</organism>
<evidence type="ECO:0000313" key="2">
    <source>
        <dbReference type="EMBL" id="KAJ1365413.1"/>
    </source>
</evidence>
<comment type="caution">
    <text evidence="2">The sequence shown here is derived from an EMBL/GenBank/DDBJ whole genome shotgun (WGS) entry which is preliminary data.</text>
</comment>
<feature type="compositionally biased region" description="Polar residues" evidence="1">
    <location>
        <begin position="113"/>
        <end position="123"/>
    </location>
</feature>
<dbReference type="AlphaFoldDB" id="A0AAD5QUL3"/>
<reference evidence="2" key="1">
    <citation type="submission" date="2021-06" db="EMBL/GenBank/DDBJ databases">
        <title>Parelaphostrongylus tenuis whole genome reference sequence.</title>
        <authorList>
            <person name="Garwood T.J."/>
            <person name="Larsen P.A."/>
            <person name="Fountain-Jones N.M."/>
            <person name="Garbe J.R."/>
            <person name="Macchietto M.G."/>
            <person name="Kania S.A."/>
            <person name="Gerhold R.W."/>
            <person name="Richards J.E."/>
            <person name="Wolf T.M."/>
        </authorList>
    </citation>
    <scope>NUCLEOTIDE SEQUENCE</scope>
    <source>
        <strain evidence="2">MNPRO001-30</strain>
        <tissue evidence="2">Meninges</tissue>
    </source>
</reference>
<feature type="region of interest" description="Disordered" evidence="1">
    <location>
        <begin position="103"/>
        <end position="123"/>
    </location>
</feature>